<organism evidence="2 3">
    <name type="scientific">Galdieria sulphuraria</name>
    <name type="common">Red alga</name>
    <dbReference type="NCBI Taxonomy" id="130081"/>
    <lineage>
        <taxon>Eukaryota</taxon>
        <taxon>Rhodophyta</taxon>
        <taxon>Bangiophyceae</taxon>
        <taxon>Galdieriales</taxon>
        <taxon>Galdieriaceae</taxon>
        <taxon>Galdieria</taxon>
    </lineage>
</organism>
<protein>
    <submittedName>
        <fullName evidence="2">Uncharacterized protein</fullName>
    </submittedName>
</protein>
<feature type="non-terminal residue" evidence="2">
    <location>
        <position position="1"/>
    </location>
</feature>
<dbReference type="AlphaFoldDB" id="M2XTT5"/>
<dbReference type="EMBL" id="KB454537">
    <property type="protein sequence ID" value="EME27068.1"/>
    <property type="molecule type" value="Genomic_DNA"/>
</dbReference>
<evidence type="ECO:0000313" key="2">
    <source>
        <dbReference type="EMBL" id="EME27068.1"/>
    </source>
</evidence>
<dbReference type="GeneID" id="17086060"/>
<dbReference type="OrthoDB" id="9660at2759"/>
<sequence>SFNSITSATAIPTFTSGDVVNGSPSFSTNPTTSSSVVSGGISSFSAFPVPTSSIPVETTIFF</sequence>
<dbReference type="Gramene" id="EME27068">
    <property type="protein sequence ID" value="EME27068"/>
    <property type="gene ID" value="Gasu_52900"/>
</dbReference>
<gene>
    <name evidence="2" type="ORF">Gasu_52900</name>
</gene>
<name>M2XTT5_GALSU</name>
<evidence type="ECO:0000313" key="3">
    <source>
        <dbReference type="Proteomes" id="UP000030680"/>
    </source>
</evidence>
<feature type="compositionally biased region" description="Low complexity" evidence="1">
    <location>
        <begin position="21"/>
        <end position="33"/>
    </location>
</feature>
<dbReference type="KEGG" id="gsl:Gasu_52900"/>
<reference evidence="3" key="1">
    <citation type="journal article" date="2013" name="Science">
        <title>Gene transfer from bacteria and archaea facilitated evolution of an extremophilic eukaryote.</title>
        <authorList>
            <person name="Schonknecht G."/>
            <person name="Chen W.H."/>
            <person name="Ternes C.M."/>
            <person name="Barbier G.G."/>
            <person name="Shrestha R.P."/>
            <person name="Stanke M."/>
            <person name="Brautigam A."/>
            <person name="Baker B.J."/>
            <person name="Banfield J.F."/>
            <person name="Garavito R.M."/>
            <person name="Carr K."/>
            <person name="Wilkerson C."/>
            <person name="Rensing S.A."/>
            <person name="Gagneul D."/>
            <person name="Dickenson N.E."/>
            <person name="Oesterhelt C."/>
            <person name="Lercher M.J."/>
            <person name="Weber A.P."/>
        </authorList>
    </citation>
    <scope>NUCLEOTIDE SEQUENCE [LARGE SCALE GENOMIC DNA]</scope>
    <source>
        <strain evidence="3">074W</strain>
    </source>
</reference>
<accession>M2XTT5</accession>
<dbReference type="Proteomes" id="UP000030680">
    <property type="component" value="Unassembled WGS sequence"/>
</dbReference>
<proteinExistence type="predicted"/>
<feature type="region of interest" description="Disordered" evidence="1">
    <location>
        <begin position="14"/>
        <end position="33"/>
    </location>
</feature>
<keyword evidence="3" id="KW-1185">Reference proteome</keyword>
<evidence type="ECO:0000256" key="1">
    <source>
        <dbReference type="SAM" id="MobiDB-lite"/>
    </source>
</evidence>
<dbReference type="RefSeq" id="XP_005703588.1">
    <property type="nucleotide sequence ID" value="XM_005703531.2"/>
</dbReference>